<keyword evidence="1" id="KW-0808">Transferase</keyword>
<dbReference type="SUPFAM" id="SSF56112">
    <property type="entry name" value="Protein kinase-like (PK-like)"/>
    <property type="match status" value="1"/>
</dbReference>
<dbReference type="PROSITE" id="PS50144">
    <property type="entry name" value="MATH"/>
    <property type="match status" value="6"/>
</dbReference>
<evidence type="ECO:0000256" key="4">
    <source>
        <dbReference type="ARBA" id="ARBA00022840"/>
    </source>
</evidence>
<sequence>MEDKSCHPGPVPNDNGNFEVSRSLRVIPPAHYLMRIESFSLLSQMMLDAEVQNYESDVFEASGYKWKLSLYPNGNKESKGEGHISLYLVIAETNDLPVGWEVNVNFKLFVFDHIQDKYMTVQDANGKVRRFHAMKTEWGFPQLLPLSTFNEAANGYLIHDTSVFGAEVFVVNYTGRGECINIMKESFTTHTWKIDKFSSRHEECFYSDVFTRGNRKWKICLYPKGDSRNKDKFLSIFFELDDSETFPFKRKTYANYELRIMNQYNSNHEESGGTTKCFCAPTLSWGCSAFLLLTDLNDATKGFLVHDTLIVEAEVIASSTVKNLSKIQTEWKVVLRKPLGKAENMEEKSCHPVPSDNGNFEVARSLREIPPAHYTFKIKSFSLLSQLLLDAKQKNFESAVFEASGYKWKLSLYPHGDKERNGEGHISLYLVIADRDNLPLGWEVNVNFKLFVFDQIQDKYMTVQDANGKVRRFHKMKTEWGFAQLLPLSTFSDAANGYLINDTCVFGVEIFVVSYNGRGECLNVLEGLDTTYTWKIDNFSSLQGETQYSDVFTIGKRKWKLMLYPKGDSIGKDKSMSLFILLDDSKTFPSGQKTFATYKLCIMNQYHEDQHVEFTGDDFRTNCFSAPSYSWGWSSVLSLTELHDASKGFLVNNSLIIDANVSAISTVKNFSNSDSRCNLSAAFEKLKRMVSVMVLPLVFSEVARSLREIPPAHYTFKIKSFSLLSQMLLDTKQKNFESAVFEASGYKWKLSLYPHGDKERNGEGHISLYLVIAERDNLPPGWEVNVNFKLFVFDQIQDKYMTVQGGLFNNTNLHLMYKASEFSSSCTFGGSNRLMFLWFHCLDSNGKNFLVTKQQLPNCSHAATDCFSATNCGWGCSLLLSLTDLHDASKGFLVNNSLMIEAEVSAISTVKNFSKKLSLYPTGDKKRNGEGYISLYLVIAETDNLPLGWEFLNVCFKLFVFDQIQDKYTNFQDANGTVRRFHAMKTDWGSSQLVPLSVFNDAAHGYLINDTYAGWGRSWFLPLTDLRDSSKGFLVDDTLIVEAELKKERGGCFITRGHTNNLQNNWHINRMWKISRPLGRGSFGFVSLAVSQPNDDESKLDLPSLAAIKSAEVSFQKECNFHAKLQDHPHILRCFGSFISEKNGFLVYNMILEYASGGSLADRIRCSGGGGLPDYEVRWYTKGLLKGLSHMHKLGYVHCDIKPHNILLVGGSSRLSFNTRRRRLTQETVKIAGFGQTKKAGKMETDGQLDNGRRGSPLFMAPESVLCQEYEPCSDIWAVGCTVLQMITGKPAWKCDSETETCAILYRIGFTEKVPEIPSWVSEEGRDFLRKCLVRETKSRWTAEMLLCHPFVSSKVMMREPMRKEMCFC</sequence>
<dbReference type="Gene3D" id="1.10.510.10">
    <property type="entry name" value="Transferase(Phosphotransferase) domain 1"/>
    <property type="match status" value="1"/>
</dbReference>
<feature type="domain" description="MATH" evidence="7">
    <location>
        <begin position="187"/>
        <end position="315"/>
    </location>
</feature>
<dbReference type="SUPFAM" id="SSF49599">
    <property type="entry name" value="TRAF domain-like"/>
    <property type="match status" value="7"/>
</dbReference>
<dbReference type="Gene3D" id="2.60.210.10">
    <property type="entry name" value="Apoptosis, Tumor Necrosis Factor Receptor Associated Protein 2, Chain A"/>
    <property type="match status" value="7"/>
</dbReference>
<keyword evidence="9" id="KW-1185">Reference proteome</keyword>
<feature type="domain" description="MATH" evidence="7">
    <location>
        <begin position="916"/>
        <end position="1045"/>
    </location>
</feature>
<organism evidence="8 9">
    <name type="scientific">Rhododendron griersonianum</name>
    <dbReference type="NCBI Taxonomy" id="479676"/>
    <lineage>
        <taxon>Eukaryota</taxon>
        <taxon>Viridiplantae</taxon>
        <taxon>Streptophyta</taxon>
        <taxon>Embryophyta</taxon>
        <taxon>Tracheophyta</taxon>
        <taxon>Spermatophyta</taxon>
        <taxon>Magnoliopsida</taxon>
        <taxon>eudicotyledons</taxon>
        <taxon>Gunneridae</taxon>
        <taxon>Pentapetalae</taxon>
        <taxon>asterids</taxon>
        <taxon>Ericales</taxon>
        <taxon>Ericaceae</taxon>
        <taxon>Ericoideae</taxon>
        <taxon>Rhodoreae</taxon>
        <taxon>Rhododendron</taxon>
    </lineage>
</organism>
<feature type="domain" description="Protein kinase" evidence="6">
    <location>
        <begin position="1072"/>
        <end position="1352"/>
    </location>
</feature>
<dbReference type="PROSITE" id="PS00107">
    <property type="entry name" value="PROTEIN_KINASE_ATP"/>
    <property type="match status" value="1"/>
</dbReference>
<evidence type="ECO:0000256" key="5">
    <source>
        <dbReference type="PROSITE-ProRule" id="PRU10141"/>
    </source>
</evidence>
<comment type="caution">
    <text evidence="8">The sequence shown here is derived from an EMBL/GenBank/DDBJ whole genome shotgun (WGS) entry which is preliminary data.</text>
</comment>
<dbReference type="Proteomes" id="UP000823749">
    <property type="component" value="Chromosome 11"/>
</dbReference>
<keyword evidence="2 5" id="KW-0547">Nucleotide-binding</keyword>
<dbReference type="PANTHER" id="PTHR46162:SF40">
    <property type="entry name" value="TRAF-LIKE FAMILY PROTEIN"/>
    <property type="match status" value="1"/>
</dbReference>
<dbReference type="PROSITE" id="PS00108">
    <property type="entry name" value="PROTEIN_KINASE_ST"/>
    <property type="match status" value="1"/>
</dbReference>
<dbReference type="InterPro" id="IPR000719">
    <property type="entry name" value="Prot_kinase_dom"/>
</dbReference>
<dbReference type="InterPro" id="IPR008271">
    <property type="entry name" value="Ser/Thr_kinase_AS"/>
</dbReference>
<evidence type="ECO:0000256" key="1">
    <source>
        <dbReference type="ARBA" id="ARBA00022679"/>
    </source>
</evidence>
<accession>A0AAV6I6Y7</accession>
<evidence type="ECO:0000259" key="7">
    <source>
        <dbReference type="PROSITE" id="PS50144"/>
    </source>
</evidence>
<evidence type="ECO:0000313" key="8">
    <source>
        <dbReference type="EMBL" id="KAG5524442.1"/>
    </source>
</evidence>
<keyword evidence="4 5" id="KW-0067">ATP-binding</keyword>
<dbReference type="SMART" id="SM00061">
    <property type="entry name" value="MATH"/>
    <property type="match status" value="5"/>
</dbReference>
<dbReference type="CDD" id="cd00121">
    <property type="entry name" value="MATH"/>
    <property type="match status" value="6"/>
</dbReference>
<feature type="domain" description="MATH" evidence="7">
    <location>
        <begin position="711"/>
        <end position="904"/>
    </location>
</feature>
<dbReference type="InterPro" id="IPR017441">
    <property type="entry name" value="Protein_kinase_ATP_BS"/>
</dbReference>
<gene>
    <name evidence="8" type="ORF">RHGRI_031187</name>
</gene>
<dbReference type="Pfam" id="PF00069">
    <property type="entry name" value="Pkinase"/>
    <property type="match status" value="1"/>
</dbReference>
<keyword evidence="3" id="KW-0418">Kinase</keyword>
<dbReference type="GO" id="GO:0004672">
    <property type="term" value="F:protein kinase activity"/>
    <property type="evidence" value="ECO:0007669"/>
    <property type="project" value="InterPro"/>
</dbReference>
<dbReference type="PANTHER" id="PTHR46162">
    <property type="entry name" value="TRAF-LIKE FAMILY PROTEIN"/>
    <property type="match status" value="1"/>
</dbReference>
<feature type="domain" description="MATH" evidence="7">
    <location>
        <begin position="29"/>
        <end position="168"/>
    </location>
</feature>
<dbReference type="GO" id="GO:0005524">
    <property type="term" value="F:ATP binding"/>
    <property type="evidence" value="ECO:0007669"/>
    <property type="project" value="UniProtKB-UniRule"/>
</dbReference>
<name>A0AAV6I6Y7_9ERIC</name>
<dbReference type="InterPro" id="IPR011009">
    <property type="entry name" value="Kinase-like_dom_sf"/>
</dbReference>
<dbReference type="InterPro" id="IPR008974">
    <property type="entry name" value="TRAF-like"/>
</dbReference>
<evidence type="ECO:0000313" key="9">
    <source>
        <dbReference type="Proteomes" id="UP000823749"/>
    </source>
</evidence>
<dbReference type="SMART" id="SM00220">
    <property type="entry name" value="S_TKc"/>
    <property type="match status" value="1"/>
</dbReference>
<reference evidence="8" key="1">
    <citation type="submission" date="2020-08" db="EMBL/GenBank/DDBJ databases">
        <title>Plant Genome Project.</title>
        <authorList>
            <person name="Zhang R.-G."/>
        </authorList>
    </citation>
    <scope>NUCLEOTIDE SEQUENCE</scope>
    <source>
        <strain evidence="8">WSP0</strain>
        <tissue evidence="8">Leaf</tissue>
    </source>
</reference>
<evidence type="ECO:0000256" key="3">
    <source>
        <dbReference type="ARBA" id="ARBA00022777"/>
    </source>
</evidence>
<feature type="domain" description="MATH" evidence="7">
    <location>
        <begin position="529"/>
        <end position="661"/>
    </location>
</feature>
<dbReference type="InterPro" id="IPR002083">
    <property type="entry name" value="MATH/TRAF_dom"/>
</dbReference>
<feature type="domain" description="MATH" evidence="7">
    <location>
        <begin position="371"/>
        <end position="510"/>
    </location>
</feature>
<evidence type="ECO:0000256" key="2">
    <source>
        <dbReference type="ARBA" id="ARBA00022741"/>
    </source>
</evidence>
<evidence type="ECO:0000259" key="6">
    <source>
        <dbReference type="PROSITE" id="PS50011"/>
    </source>
</evidence>
<dbReference type="Pfam" id="PF22486">
    <property type="entry name" value="MATH_2"/>
    <property type="match status" value="6"/>
</dbReference>
<proteinExistence type="predicted"/>
<dbReference type="PROSITE" id="PS50011">
    <property type="entry name" value="PROTEIN_KINASE_DOM"/>
    <property type="match status" value="1"/>
</dbReference>
<feature type="binding site" evidence="5">
    <location>
        <position position="1109"/>
    </location>
    <ligand>
        <name>ATP</name>
        <dbReference type="ChEBI" id="CHEBI:30616"/>
    </ligand>
</feature>
<protein>
    <submittedName>
        <fullName evidence="8">Uncharacterized protein</fullName>
    </submittedName>
</protein>
<dbReference type="EMBL" id="JACTNZ010000011">
    <property type="protein sequence ID" value="KAG5524442.1"/>
    <property type="molecule type" value="Genomic_DNA"/>
</dbReference>
<dbReference type="CDD" id="cd06606">
    <property type="entry name" value="STKc_MAPKKK"/>
    <property type="match status" value="1"/>
</dbReference>